<dbReference type="RefSeq" id="WP_175023825.1">
    <property type="nucleotide sequence ID" value="NZ_CABVQC010000028.1"/>
</dbReference>
<gene>
    <name evidence="1" type="ORF">BLA13014_04103</name>
</gene>
<evidence type="ECO:0000313" key="1">
    <source>
        <dbReference type="EMBL" id="VWB88631.1"/>
    </source>
</evidence>
<dbReference type="SUPFAM" id="SSF103084">
    <property type="entry name" value="Holliday junction resolvase RusA"/>
    <property type="match status" value="1"/>
</dbReference>
<organism evidence="1 2">
    <name type="scientific">Burkholderia aenigmatica</name>
    <dbReference type="NCBI Taxonomy" id="2015348"/>
    <lineage>
        <taxon>Bacteria</taxon>
        <taxon>Pseudomonadati</taxon>
        <taxon>Pseudomonadota</taxon>
        <taxon>Betaproteobacteria</taxon>
        <taxon>Burkholderiales</taxon>
        <taxon>Burkholderiaceae</taxon>
        <taxon>Burkholderia</taxon>
        <taxon>Burkholderia cepacia complex</taxon>
    </lineage>
</organism>
<name>A0A6P2MRX3_9BURK</name>
<dbReference type="Proteomes" id="UP000494261">
    <property type="component" value="Unassembled WGS sequence"/>
</dbReference>
<proteinExistence type="predicted"/>
<dbReference type="Pfam" id="PF05866">
    <property type="entry name" value="RusA"/>
    <property type="match status" value="1"/>
</dbReference>
<dbReference type="GO" id="GO:0000287">
    <property type="term" value="F:magnesium ion binding"/>
    <property type="evidence" value="ECO:0007669"/>
    <property type="project" value="InterPro"/>
</dbReference>
<dbReference type="GO" id="GO:0006310">
    <property type="term" value="P:DNA recombination"/>
    <property type="evidence" value="ECO:0007669"/>
    <property type="project" value="InterPro"/>
</dbReference>
<dbReference type="Gene3D" id="3.30.1330.70">
    <property type="entry name" value="Holliday junction resolvase RusA"/>
    <property type="match status" value="1"/>
</dbReference>
<accession>A0A6P2MRX3</accession>
<dbReference type="GO" id="GO:0006281">
    <property type="term" value="P:DNA repair"/>
    <property type="evidence" value="ECO:0007669"/>
    <property type="project" value="InterPro"/>
</dbReference>
<sequence length="162" mass="17985">MLTVKLPYPISANRYWRTRVITPKGGPAIVSTYVSAEAKAFKDEVGWLLRAAGVRKPIAGRVAIAYTLFPHRPLDWKTRQRKHGAAWDDTVQCLDLDNAQKVLLDAMKGIAFEDDAWVRRITAERAEPDGEARVIVTITPIVVEQPQAGLALDMPVADPLEV</sequence>
<protein>
    <submittedName>
        <fullName evidence="1">Endodeoxyribonuclease RusA</fullName>
    </submittedName>
</protein>
<dbReference type="EMBL" id="CABVQC010000028">
    <property type="protein sequence ID" value="VWB88631.1"/>
    <property type="molecule type" value="Genomic_DNA"/>
</dbReference>
<dbReference type="AlphaFoldDB" id="A0A6P2MRX3"/>
<dbReference type="InterPro" id="IPR008822">
    <property type="entry name" value="Endonuclease_RusA-like"/>
</dbReference>
<evidence type="ECO:0000313" key="2">
    <source>
        <dbReference type="Proteomes" id="UP000494261"/>
    </source>
</evidence>
<reference evidence="1 2" key="1">
    <citation type="submission" date="2019-09" db="EMBL/GenBank/DDBJ databases">
        <authorList>
            <person name="Depoorter E."/>
        </authorList>
    </citation>
    <scope>NUCLEOTIDE SEQUENCE [LARGE SCALE GENOMIC DNA]</scope>
    <source>
        <strain evidence="1">LMG 13014</strain>
    </source>
</reference>
<dbReference type="InterPro" id="IPR036614">
    <property type="entry name" value="RusA-like_sf"/>
</dbReference>